<proteinExistence type="predicted"/>
<feature type="transmembrane region" description="Helical" evidence="4">
    <location>
        <begin position="12"/>
        <end position="31"/>
    </location>
</feature>
<evidence type="ECO:0000259" key="5">
    <source>
        <dbReference type="Pfam" id="PF04577"/>
    </source>
</evidence>
<evidence type="ECO:0000256" key="3">
    <source>
        <dbReference type="ARBA" id="ARBA00023180"/>
    </source>
</evidence>
<dbReference type="OrthoDB" id="529273at2759"/>
<dbReference type="InterPro" id="IPR049625">
    <property type="entry name" value="Glyco_transf_61_cat"/>
</dbReference>
<keyword evidence="4" id="KW-0472">Membrane</keyword>
<dbReference type="PANTHER" id="PTHR20961">
    <property type="entry name" value="GLYCOSYLTRANSFERASE"/>
    <property type="match status" value="1"/>
</dbReference>
<feature type="domain" description="Glycosyltransferase 61 catalytic" evidence="5">
    <location>
        <begin position="257"/>
        <end position="346"/>
    </location>
</feature>
<sequence length="466" mass="53353">MYFRLSRLRNIFLFLVLLYGLYFVLFIATATTPIPPSSWKCLGTTDRNRICHITNLCVDRWHGPFVIVDNDATGVPPAVNLINANEDEDLWLQIKAFPQGSQPWLRASQHIKDTLYVYGLFSPFHFSHFLYNGLMPLFSTMMDDRQQHPPPHTASDWTLRAQTFWTKHTVLDMEIFPPGHDLVMDSWDVTSKRQTKLPMLPMCFDRAVVGTGNRCSLWYCERNIPHDHYSAFKSEVLNTTLSPQTNPCLGSVTEHATYGNASTDQPKTRVFAILNRAKSRHITNIPELITALRQAYPHDVIREIRFDDGCDMRSSAELVKDVDVLIASFGNGQGAGVFMKPNSIIISIDARYYTESWFYWPMTSIGIRLYTFECTRASCQEFEPALVKELAPDLSAEQVAAVMRDENPADVKWEVVEMYRKQVSRKVDVERFLPFLSDKLASQAYKCSDLCKPPFDRNGFPFDATV</sequence>
<keyword evidence="1" id="KW-0328">Glycosyltransferase</keyword>
<keyword evidence="3" id="KW-0325">Glycoprotein</keyword>
<dbReference type="Proteomes" id="UP000242146">
    <property type="component" value="Unassembled WGS sequence"/>
</dbReference>
<reference evidence="6 7" key="1">
    <citation type="submission" date="2016-07" db="EMBL/GenBank/DDBJ databases">
        <title>Pervasive Adenine N6-methylation of Active Genes in Fungi.</title>
        <authorList>
            <consortium name="DOE Joint Genome Institute"/>
            <person name="Mondo S.J."/>
            <person name="Dannebaum R.O."/>
            <person name="Kuo R.C."/>
            <person name="Labutti K."/>
            <person name="Haridas S."/>
            <person name="Kuo A."/>
            <person name="Salamov A."/>
            <person name="Ahrendt S.R."/>
            <person name="Lipzen A."/>
            <person name="Sullivan W."/>
            <person name="Andreopoulos W.B."/>
            <person name="Clum A."/>
            <person name="Lindquist E."/>
            <person name="Daum C."/>
            <person name="Ramamoorthy G.K."/>
            <person name="Gryganskyi A."/>
            <person name="Culley D."/>
            <person name="Magnuson J.K."/>
            <person name="James T.Y."/>
            <person name="O'Malley M.A."/>
            <person name="Stajich J.E."/>
            <person name="Spatafora J.W."/>
            <person name="Visel A."/>
            <person name="Grigoriev I.V."/>
        </authorList>
    </citation>
    <scope>NUCLEOTIDE SEQUENCE [LARGE SCALE GENOMIC DNA]</scope>
    <source>
        <strain evidence="6 7">NRRL 3301</strain>
    </source>
</reference>
<dbReference type="GO" id="GO:0016757">
    <property type="term" value="F:glycosyltransferase activity"/>
    <property type="evidence" value="ECO:0007669"/>
    <property type="project" value="UniProtKB-KW"/>
</dbReference>
<evidence type="ECO:0000256" key="1">
    <source>
        <dbReference type="ARBA" id="ARBA00022676"/>
    </source>
</evidence>
<dbReference type="STRING" id="101127.A0A1X2GKQ1"/>
<name>A0A1X2GKQ1_9FUNG</name>
<keyword evidence="2" id="KW-0808">Transferase</keyword>
<evidence type="ECO:0000313" key="7">
    <source>
        <dbReference type="Proteomes" id="UP000242146"/>
    </source>
</evidence>
<keyword evidence="4" id="KW-0812">Transmembrane</keyword>
<dbReference type="EMBL" id="MCGT01000011">
    <property type="protein sequence ID" value="ORX55796.1"/>
    <property type="molecule type" value="Genomic_DNA"/>
</dbReference>
<dbReference type="InterPro" id="IPR007657">
    <property type="entry name" value="Glycosyltransferase_61"/>
</dbReference>
<evidence type="ECO:0000313" key="6">
    <source>
        <dbReference type="EMBL" id="ORX55796.1"/>
    </source>
</evidence>
<dbReference type="Pfam" id="PF04577">
    <property type="entry name" value="Glyco_transf_61"/>
    <property type="match status" value="1"/>
</dbReference>
<accession>A0A1X2GKQ1</accession>
<protein>
    <recommendedName>
        <fullName evidence="5">Glycosyltransferase 61 catalytic domain-containing protein</fullName>
    </recommendedName>
</protein>
<dbReference type="AlphaFoldDB" id="A0A1X2GKQ1"/>
<evidence type="ECO:0000256" key="2">
    <source>
        <dbReference type="ARBA" id="ARBA00022679"/>
    </source>
</evidence>
<organism evidence="6 7">
    <name type="scientific">Hesseltinella vesiculosa</name>
    <dbReference type="NCBI Taxonomy" id="101127"/>
    <lineage>
        <taxon>Eukaryota</taxon>
        <taxon>Fungi</taxon>
        <taxon>Fungi incertae sedis</taxon>
        <taxon>Mucoromycota</taxon>
        <taxon>Mucoromycotina</taxon>
        <taxon>Mucoromycetes</taxon>
        <taxon>Mucorales</taxon>
        <taxon>Cunninghamellaceae</taxon>
        <taxon>Hesseltinella</taxon>
    </lineage>
</organism>
<gene>
    <name evidence="6" type="ORF">DM01DRAFT_1335183</name>
</gene>
<keyword evidence="4" id="KW-1133">Transmembrane helix</keyword>
<evidence type="ECO:0000256" key="4">
    <source>
        <dbReference type="SAM" id="Phobius"/>
    </source>
</evidence>
<keyword evidence="7" id="KW-1185">Reference proteome</keyword>
<comment type="caution">
    <text evidence="6">The sequence shown here is derived from an EMBL/GenBank/DDBJ whole genome shotgun (WGS) entry which is preliminary data.</text>
</comment>